<gene>
    <name evidence="2" type="ORF">IV203_013586</name>
</gene>
<reference evidence="2" key="1">
    <citation type="journal article" date="2021" name="Sci. Rep.">
        <title>Diploid genomic architecture of Nitzschia inconspicua, an elite biomass production diatom.</title>
        <authorList>
            <person name="Oliver A."/>
            <person name="Podell S."/>
            <person name="Pinowska A."/>
            <person name="Traller J.C."/>
            <person name="Smith S.R."/>
            <person name="McClure R."/>
            <person name="Beliaev A."/>
            <person name="Bohutskyi P."/>
            <person name="Hill E.A."/>
            <person name="Rabines A."/>
            <person name="Zheng H."/>
            <person name="Allen L.Z."/>
            <person name="Kuo A."/>
            <person name="Grigoriev I.V."/>
            <person name="Allen A.E."/>
            <person name="Hazlebeck D."/>
            <person name="Allen E.E."/>
        </authorList>
    </citation>
    <scope>NUCLEOTIDE SEQUENCE</scope>
    <source>
        <strain evidence="2">Hildebrandi</strain>
    </source>
</reference>
<keyword evidence="3" id="KW-1185">Reference proteome</keyword>
<feature type="region of interest" description="Disordered" evidence="1">
    <location>
        <begin position="1"/>
        <end position="23"/>
    </location>
</feature>
<evidence type="ECO:0000256" key="1">
    <source>
        <dbReference type="SAM" id="MobiDB-lite"/>
    </source>
</evidence>
<protein>
    <submittedName>
        <fullName evidence="2">Uncharacterized protein</fullName>
    </submittedName>
</protein>
<accession>A0A9K3M8Y1</accession>
<dbReference type="EMBL" id="JAGRRH010000001">
    <property type="protein sequence ID" value="KAG7374491.1"/>
    <property type="molecule type" value="Genomic_DNA"/>
</dbReference>
<dbReference type="AlphaFoldDB" id="A0A9K3M8Y1"/>
<reference evidence="2" key="2">
    <citation type="submission" date="2021-04" db="EMBL/GenBank/DDBJ databases">
        <authorList>
            <person name="Podell S."/>
        </authorList>
    </citation>
    <scope>NUCLEOTIDE SEQUENCE</scope>
    <source>
        <strain evidence="2">Hildebrandi</strain>
    </source>
</reference>
<dbReference type="Proteomes" id="UP000693970">
    <property type="component" value="Unassembled WGS sequence"/>
</dbReference>
<evidence type="ECO:0000313" key="2">
    <source>
        <dbReference type="EMBL" id="KAG7374491.1"/>
    </source>
</evidence>
<proteinExistence type="predicted"/>
<evidence type="ECO:0000313" key="3">
    <source>
        <dbReference type="Proteomes" id="UP000693970"/>
    </source>
</evidence>
<organism evidence="2 3">
    <name type="scientific">Nitzschia inconspicua</name>
    <dbReference type="NCBI Taxonomy" id="303405"/>
    <lineage>
        <taxon>Eukaryota</taxon>
        <taxon>Sar</taxon>
        <taxon>Stramenopiles</taxon>
        <taxon>Ochrophyta</taxon>
        <taxon>Bacillariophyta</taxon>
        <taxon>Bacillariophyceae</taxon>
        <taxon>Bacillariophycidae</taxon>
        <taxon>Bacillariales</taxon>
        <taxon>Bacillariaceae</taxon>
        <taxon>Nitzschia</taxon>
    </lineage>
</organism>
<comment type="caution">
    <text evidence="2">The sequence shown here is derived from an EMBL/GenBank/DDBJ whole genome shotgun (WGS) entry which is preliminary data.</text>
</comment>
<sequence>MRKEKKHAHFDPSPVPQAGGRLSYLGQGSQVQCGFKHGGAGGALLPDWMLSVVRGKWFPAKSIGCIGNDLVAKNQFVGGSGQ</sequence>
<name>A0A9K3M8Y1_9STRA</name>